<feature type="compositionally biased region" description="Basic and acidic residues" evidence="1">
    <location>
        <begin position="7"/>
        <end position="32"/>
    </location>
</feature>
<dbReference type="Proteomes" id="UP000625711">
    <property type="component" value="Unassembled WGS sequence"/>
</dbReference>
<keyword evidence="3" id="KW-1185">Reference proteome</keyword>
<evidence type="ECO:0000256" key="1">
    <source>
        <dbReference type="SAM" id="MobiDB-lite"/>
    </source>
</evidence>
<accession>A0A834IQA4</accession>
<evidence type="ECO:0000313" key="2">
    <source>
        <dbReference type="EMBL" id="KAF7282982.1"/>
    </source>
</evidence>
<gene>
    <name evidence="2" type="ORF">GWI33_001615</name>
</gene>
<feature type="region of interest" description="Disordered" evidence="1">
    <location>
        <begin position="1"/>
        <end position="37"/>
    </location>
</feature>
<dbReference type="EMBL" id="JAACXV010000147">
    <property type="protein sequence ID" value="KAF7282982.1"/>
    <property type="molecule type" value="Genomic_DNA"/>
</dbReference>
<comment type="caution">
    <text evidence="2">The sequence shown here is derived from an EMBL/GenBank/DDBJ whole genome shotgun (WGS) entry which is preliminary data.</text>
</comment>
<sequence length="67" mass="8030">MNSRRKTGGERKETQREYKFDPVGSMKDRESRQPTSEKNVLRNYDFAITLVNSEIIRIDNEAQWRRP</sequence>
<organism evidence="2 3">
    <name type="scientific">Rhynchophorus ferrugineus</name>
    <name type="common">Red palm weevil</name>
    <name type="synonym">Curculio ferrugineus</name>
    <dbReference type="NCBI Taxonomy" id="354439"/>
    <lineage>
        <taxon>Eukaryota</taxon>
        <taxon>Metazoa</taxon>
        <taxon>Ecdysozoa</taxon>
        <taxon>Arthropoda</taxon>
        <taxon>Hexapoda</taxon>
        <taxon>Insecta</taxon>
        <taxon>Pterygota</taxon>
        <taxon>Neoptera</taxon>
        <taxon>Endopterygota</taxon>
        <taxon>Coleoptera</taxon>
        <taxon>Polyphaga</taxon>
        <taxon>Cucujiformia</taxon>
        <taxon>Curculionidae</taxon>
        <taxon>Dryophthorinae</taxon>
        <taxon>Rhynchophorus</taxon>
    </lineage>
</organism>
<name>A0A834IQA4_RHYFE</name>
<evidence type="ECO:0000313" key="3">
    <source>
        <dbReference type="Proteomes" id="UP000625711"/>
    </source>
</evidence>
<reference evidence="2" key="1">
    <citation type="submission" date="2020-08" db="EMBL/GenBank/DDBJ databases">
        <title>Genome sequencing and assembly of the red palm weevil Rhynchophorus ferrugineus.</title>
        <authorList>
            <person name="Dias G.B."/>
            <person name="Bergman C.M."/>
            <person name="Manee M."/>
        </authorList>
    </citation>
    <scope>NUCLEOTIDE SEQUENCE</scope>
    <source>
        <strain evidence="2">AA-2017</strain>
        <tissue evidence="2">Whole larva</tissue>
    </source>
</reference>
<protein>
    <submittedName>
        <fullName evidence="2">Uncharacterized protein</fullName>
    </submittedName>
</protein>
<proteinExistence type="predicted"/>
<dbReference type="AlphaFoldDB" id="A0A834IQA4"/>